<sequence>MKKIFWLLMLTPLVWSCSSDDDNNSDKSELIDTKWSPEKVVPVLPFIGENEDYAQYYPHQSGCDKDYLFFLDQGEMKTYVHEPNCEVTEQVQSWEESGSTITVEYMGYNITGEVSSSTGNQMIIESDISEYAELINIYYPGIPIPEGSKMKLYLNKLNN</sequence>
<evidence type="ECO:0000313" key="1">
    <source>
        <dbReference type="EMBL" id="PJR03711.1"/>
    </source>
</evidence>
<dbReference type="OrthoDB" id="1419899at2"/>
<reference evidence="1 2" key="1">
    <citation type="submission" date="2017-06" db="EMBL/GenBank/DDBJ databases">
        <title>Description of Avrilella dinanensis gen. nov. sp. nov.</title>
        <authorList>
            <person name="Leyer C."/>
            <person name="Sassi M."/>
            <person name="Minet J."/>
            <person name="Kayal S."/>
            <person name="Cattoir V."/>
        </authorList>
    </citation>
    <scope>NUCLEOTIDE SEQUENCE [LARGE SCALE GENOMIC DNA]</scope>
    <source>
        <strain evidence="1 2">UR159</strain>
    </source>
</reference>
<evidence type="ECO:0008006" key="3">
    <source>
        <dbReference type="Google" id="ProtNLM"/>
    </source>
</evidence>
<accession>A0A2M9R4C0</accession>
<name>A0A2M9R4C0_9FLAO</name>
<evidence type="ECO:0000313" key="2">
    <source>
        <dbReference type="Proteomes" id="UP000231960"/>
    </source>
</evidence>
<protein>
    <recommendedName>
        <fullName evidence="3">Lipocalin-like domain-containing protein</fullName>
    </recommendedName>
</protein>
<gene>
    <name evidence="1" type="ORF">CDL10_03620</name>
</gene>
<dbReference type="AlphaFoldDB" id="A0A2M9R4C0"/>
<proteinExistence type="predicted"/>
<organism evidence="1 2">
    <name type="scientific">Avrilella dinanensis</name>
    <dbReference type="NCBI Taxonomy" id="2008672"/>
    <lineage>
        <taxon>Bacteria</taxon>
        <taxon>Pseudomonadati</taxon>
        <taxon>Bacteroidota</taxon>
        <taxon>Flavobacteriia</taxon>
        <taxon>Flavobacteriales</taxon>
        <taxon>Flavobacteriaceae</taxon>
        <taxon>Avrilella</taxon>
    </lineage>
</organism>
<dbReference type="EMBL" id="NIPO01000001">
    <property type="protein sequence ID" value="PJR03711.1"/>
    <property type="molecule type" value="Genomic_DNA"/>
</dbReference>
<comment type="caution">
    <text evidence="1">The sequence shown here is derived from an EMBL/GenBank/DDBJ whole genome shotgun (WGS) entry which is preliminary data.</text>
</comment>
<keyword evidence="2" id="KW-1185">Reference proteome</keyword>
<dbReference type="Proteomes" id="UP000231960">
    <property type="component" value="Unassembled WGS sequence"/>
</dbReference>